<dbReference type="EMBL" id="KQ977642">
    <property type="protein sequence ID" value="KYN00976.1"/>
    <property type="molecule type" value="Genomic_DNA"/>
</dbReference>
<accession>A0A195CJS1</accession>
<name>A0A195CJS1_9HYME</name>
<proteinExistence type="predicted"/>
<reference evidence="1 2" key="1">
    <citation type="submission" date="2016-03" db="EMBL/GenBank/DDBJ databases">
        <title>Cyphomyrmex costatus WGS genome.</title>
        <authorList>
            <person name="Nygaard S."/>
            <person name="Hu H."/>
            <person name="Boomsma J."/>
            <person name="Zhang G."/>
        </authorList>
    </citation>
    <scope>NUCLEOTIDE SEQUENCE [LARGE SCALE GENOMIC DNA]</scope>
    <source>
        <strain evidence="1">MS0001</strain>
        <tissue evidence="1">Whole body</tissue>
    </source>
</reference>
<evidence type="ECO:0000313" key="1">
    <source>
        <dbReference type="EMBL" id="KYN00976.1"/>
    </source>
</evidence>
<evidence type="ECO:0000313" key="2">
    <source>
        <dbReference type="Proteomes" id="UP000078542"/>
    </source>
</evidence>
<dbReference type="Proteomes" id="UP000078542">
    <property type="component" value="Unassembled WGS sequence"/>
</dbReference>
<keyword evidence="2" id="KW-1185">Reference proteome</keyword>
<dbReference type="AlphaFoldDB" id="A0A195CJS1"/>
<sequence>TEIQVGNGDYVTAGFTVRTRGKYLLQRRKTGIPVRERALLTDPTWYVRVQRSIDREQRSTHGAPAVPAAAHRYDYVSIDAEVDVSRRKTDGTWRARRRNRA</sequence>
<gene>
    <name evidence="1" type="ORF">ALC62_08202</name>
</gene>
<protein>
    <submittedName>
        <fullName evidence="1">Uncharacterized protein</fullName>
    </submittedName>
</protein>
<feature type="non-terminal residue" evidence="1">
    <location>
        <position position="1"/>
    </location>
</feature>
<organism evidence="1 2">
    <name type="scientific">Cyphomyrmex costatus</name>
    <dbReference type="NCBI Taxonomy" id="456900"/>
    <lineage>
        <taxon>Eukaryota</taxon>
        <taxon>Metazoa</taxon>
        <taxon>Ecdysozoa</taxon>
        <taxon>Arthropoda</taxon>
        <taxon>Hexapoda</taxon>
        <taxon>Insecta</taxon>
        <taxon>Pterygota</taxon>
        <taxon>Neoptera</taxon>
        <taxon>Endopterygota</taxon>
        <taxon>Hymenoptera</taxon>
        <taxon>Apocrita</taxon>
        <taxon>Aculeata</taxon>
        <taxon>Formicoidea</taxon>
        <taxon>Formicidae</taxon>
        <taxon>Myrmicinae</taxon>
        <taxon>Cyphomyrmex</taxon>
    </lineage>
</organism>